<evidence type="ECO:0000313" key="6">
    <source>
        <dbReference type="EMBL" id="HAC3054911.1"/>
    </source>
</evidence>
<comment type="caution">
    <text evidence="5">The sequence shown here is derived from an EMBL/GenBank/DDBJ whole genome shotgun (WGS) entry which is preliminary data.</text>
</comment>
<evidence type="ECO:0000313" key="2">
    <source>
        <dbReference type="EMBL" id="ECY9782874.1"/>
    </source>
</evidence>
<dbReference type="Pfam" id="PF10934">
    <property type="entry name" value="Sheath_initiator"/>
    <property type="match status" value="1"/>
</dbReference>
<evidence type="ECO:0000313" key="7">
    <source>
        <dbReference type="Proteomes" id="UP000358545"/>
    </source>
</evidence>
<evidence type="ECO:0000313" key="10">
    <source>
        <dbReference type="Proteomes" id="UP000841561"/>
    </source>
</evidence>
<evidence type="ECO:0000313" key="3">
    <source>
        <dbReference type="EMBL" id="HAA8052359.1"/>
    </source>
</evidence>
<reference evidence="2 8" key="2">
    <citation type="submission" date="2019-09" db="EMBL/GenBank/DDBJ databases">
        <authorList>
            <consortium name="PulseNet: The National Subtyping Network for Foodborne Disease Surveillance"/>
            <person name="Tarr C.L."/>
            <person name="Trees E."/>
            <person name="Katz L.S."/>
            <person name="Carleton-Romer H.A."/>
            <person name="Stroika S."/>
            <person name="Kucerova Z."/>
            <person name="Roache K.F."/>
            <person name="Sabol A.L."/>
            <person name="Besser J."/>
            <person name="Gerner-Smidt P."/>
        </authorList>
    </citation>
    <scope>NUCLEOTIDE SEQUENCE [LARGE SCALE GENOMIC DNA]</scope>
    <source>
        <strain evidence="1 7">PNUSAL002180</strain>
        <strain evidence="2 8">PNUSAL005692</strain>
    </source>
</reference>
<reference evidence="5" key="3">
    <citation type="submission" date="2020-01" db="EMBL/GenBank/DDBJ databases">
        <authorList>
            <consortium name="NCBI Pathogen Detection Project"/>
        </authorList>
    </citation>
    <scope>NUCLEOTIDE SEQUENCE</scope>
    <source>
        <strain evidence="3">09CEB371LM</strain>
        <strain evidence="4">CFIAFB20130012</strain>
        <strain evidence="5">CFIAFB20160038</strain>
        <strain evidence="6">LiDS0115</strain>
    </source>
</reference>
<dbReference type="AlphaFoldDB" id="A0A394TAG7"/>
<name>A0A394TAG7_LISMN</name>
<dbReference type="InterPro" id="IPR020288">
    <property type="entry name" value="Sheath_initiator"/>
</dbReference>
<evidence type="ECO:0000313" key="4">
    <source>
        <dbReference type="EMBL" id="HAB8398160.1"/>
    </source>
</evidence>
<dbReference type="Proteomes" id="UP000840928">
    <property type="component" value="Unassembled WGS sequence"/>
</dbReference>
<dbReference type="Proteomes" id="UP000358545">
    <property type="component" value="Unassembled WGS sequence"/>
</dbReference>
<dbReference type="EMBL" id="DAAIHR010000005">
    <property type="protein sequence ID" value="HAB8398160.1"/>
    <property type="molecule type" value="Genomic_DNA"/>
</dbReference>
<dbReference type="EMBL" id="DAAEEB010000002">
    <property type="protein sequence ID" value="HAA8052359.1"/>
    <property type="molecule type" value="Genomic_DNA"/>
</dbReference>
<dbReference type="SUPFAM" id="SSF160719">
    <property type="entry name" value="gpW/gp25-like"/>
    <property type="match status" value="1"/>
</dbReference>
<dbReference type="Proteomes" id="UP000489121">
    <property type="component" value="Unassembled WGS sequence"/>
</dbReference>
<accession>A0A394TAG7</accession>
<dbReference type="Proteomes" id="UP000840197">
    <property type="component" value="Unassembled WGS sequence"/>
</dbReference>
<reference evidence="9 10" key="1">
    <citation type="journal article" date="2018" name="Genome Biol.">
        <title>SKESA: strategic k-mer extension for scrupulous assemblies.</title>
        <authorList>
            <person name="Souvorov A."/>
            <person name="Agarwala R."/>
            <person name="Lipman D.J."/>
        </authorList>
    </citation>
    <scope>NUCLEOTIDE SEQUENCE [LARGE SCALE GENOMIC DNA]</scope>
    <source>
        <strain evidence="3">09CEB371LM</strain>
        <strain evidence="4 9">CFIAFB20130012</strain>
        <strain evidence="5">CFIAFB20160038</strain>
        <strain evidence="6 10">LiDS0115</strain>
    </source>
</reference>
<dbReference type="EMBL" id="AABAGT010000014">
    <property type="protein sequence ID" value="EAG0867665.1"/>
    <property type="molecule type" value="Genomic_DNA"/>
</dbReference>
<evidence type="ECO:0000313" key="9">
    <source>
        <dbReference type="Proteomes" id="UP000840197"/>
    </source>
</evidence>
<gene>
    <name evidence="1" type="ORF">A8L61_10295</name>
    <name evidence="2" type="ORF">F6515_07690</name>
    <name evidence="3" type="ORF">GHH22_04225</name>
    <name evidence="4" type="ORF">GYR60_06460</name>
    <name evidence="5" type="ORF">GYU24_02285</name>
    <name evidence="6" type="ORF">GZK27_05285</name>
</gene>
<sequence length="120" mass="13660">MKDLLIDSNGDIVVSDNDILMTDGVNDIVQCVRMILQTREGEFYFDENSGMNHENLFTKKPNFDYIKQDVITAIEEQEERISSVDSVLFDFDKDTRKLHVSIKMTGLDGPVSVEEVILNA</sequence>
<dbReference type="RefSeq" id="WP_003731532.1">
    <property type="nucleotide sequence ID" value="NC_021826.1"/>
</dbReference>
<evidence type="ECO:0000313" key="1">
    <source>
        <dbReference type="EMBL" id="EAG0867665.1"/>
    </source>
</evidence>
<dbReference type="Proteomes" id="UP000841561">
    <property type="component" value="Unassembled WGS sequence"/>
</dbReference>
<protein>
    <submittedName>
        <fullName evidence="5">DUF2634 domain-containing protein</fullName>
    </submittedName>
</protein>
<organism evidence="5">
    <name type="scientific">Listeria monocytogenes</name>
    <dbReference type="NCBI Taxonomy" id="1639"/>
    <lineage>
        <taxon>Bacteria</taxon>
        <taxon>Bacillati</taxon>
        <taxon>Bacillota</taxon>
        <taxon>Bacilli</taxon>
        <taxon>Bacillales</taxon>
        <taxon>Listeriaceae</taxon>
        <taxon>Listeria</taxon>
    </lineage>
</organism>
<proteinExistence type="predicted"/>
<dbReference type="EMBL" id="DAAIRR010000001">
    <property type="protein sequence ID" value="HAB9174523.1"/>
    <property type="molecule type" value="Genomic_DNA"/>
</dbReference>
<dbReference type="Gene3D" id="3.10.450.40">
    <property type="match status" value="1"/>
</dbReference>
<evidence type="ECO:0000313" key="5">
    <source>
        <dbReference type="EMBL" id="HAB9174523.1"/>
    </source>
</evidence>
<dbReference type="EMBL" id="AALGDA010000018">
    <property type="protein sequence ID" value="ECY9782874.1"/>
    <property type="molecule type" value="Genomic_DNA"/>
</dbReference>
<dbReference type="EMBL" id="DAAKPP010000002">
    <property type="protein sequence ID" value="HAC3054911.1"/>
    <property type="molecule type" value="Genomic_DNA"/>
</dbReference>
<evidence type="ECO:0000313" key="8">
    <source>
        <dbReference type="Proteomes" id="UP000489121"/>
    </source>
</evidence>
<dbReference type="Proteomes" id="UP000840039">
    <property type="component" value="Unassembled WGS sequence"/>
</dbReference>